<dbReference type="EMBL" id="CP039349">
    <property type="protein sequence ID" value="QCD95269.1"/>
    <property type="molecule type" value="Genomic_DNA"/>
</dbReference>
<reference evidence="2 3" key="1">
    <citation type="submission" date="2019-04" db="EMBL/GenBank/DDBJ databases">
        <title>An improved genome assembly and genetic linkage map for asparagus bean, Vigna unguiculata ssp. sesquipedialis.</title>
        <authorList>
            <person name="Xia Q."/>
            <person name="Zhang R."/>
            <person name="Dong Y."/>
        </authorList>
    </citation>
    <scope>NUCLEOTIDE SEQUENCE [LARGE SCALE GENOMIC DNA]</scope>
    <source>
        <tissue evidence="2">Leaf</tissue>
    </source>
</reference>
<accession>A0A4D6M1X7</accession>
<evidence type="ECO:0000313" key="2">
    <source>
        <dbReference type="EMBL" id="QCD95269.1"/>
    </source>
</evidence>
<evidence type="ECO:0000256" key="1">
    <source>
        <dbReference type="SAM" id="MobiDB-lite"/>
    </source>
</evidence>
<feature type="region of interest" description="Disordered" evidence="1">
    <location>
        <begin position="16"/>
        <end position="40"/>
    </location>
</feature>
<gene>
    <name evidence="2" type="ORF">DEO72_LG5g3362</name>
</gene>
<evidence type="ECO:0000313" key="3">
    <source>
        <dbReference type="Proteomes" id="UP000501690"/>
    </source>
</evidence>
<protein>
    <submittedName>
        <fullName evidence="2">Uncharacterized protein</fullName>
    </submittedName>
</protein>
<keyword evidence="3" id="KW-1185">Reference proteome</keyword>
<dbReference type="AlphaFoldDB" id="A0A4D6M1X7"/>
<sequence>MFFLLTAVKLTRWRRSPSAASHSHGSDVTGVEHVGGHVPEGHSMTLDVGLTYCEGLELEDQNPLDS</sequence>
<proteinExistence type="predicted"/>
<dbReference type="Proteomes" id="UP000501690">
    <property type="component" value="Linkage Group LG5"/>
</dbReference>
<name>A0A4D6M1X7_VIGUN</name>
<organism evidence="2 3">
    <name type="scientific">Vigna unguiculata</name>
    <name type="common">Cowpea</name>
    <dbReference type="NCBI Taxonomy" id="3917"/>
    <lineage>
        <taxon>Eukaryota</taxon>
        <taxon>Viridiplantae</taxon>
        <taxon>Streptophyta</taxon>
        <taxon>Embryophyta</taxon>
        <taxon>Tracheophyta</taxon>
        <taxon>Spermatophyta</taxon>
        <taxon>Magnoliopsida</taxon>
        <taxon>eudicotyledons</taxon>
        <taxon>Gunneridae</taxon>
        <taxon>Pentapetalae</taxon>
        <taxon>rosids</taxon>
        <taxon>fabids</taxon>
        <taxon>Fabales</taxon>
        <taxon>Fabaceae</taxon>
        <taxon>Papilionoideae</taxon>
        <taxon>50 kb inversion clade</taxon>
        <taxon>NPAAA clade</taxon>
        <taxon>indigoferoid/millettioid clade</taxon>
        <taxon>Phaseoleae</taxon>
        <taxon>Vigna</taxon>
    </lineage>
</organism>